<name>A0A848H4V2_9BURK</name>
<proteinExistence type="inferred from homology"/>
<dbReference type="Pfam" id="PF03401">
    <property type="entry name" value="TctC"/>
    <property type="match status" value="1"/>
</dbReference>
<comment type="caution">
    <text evidence="3">The sequence shown here is derived from an EMBL/GenBank/DDBJ whole genome shotgun (WGS) entry which is preliminary data.</text>
</comment>
<dbReference type="InterPro" id="IPR042100">
    <property type="entry name" value="Bug_dom1"/>
</dbReference>
<comment type="similarity">
    <text evidence="1">Belongs to the UPF0065 (bug) family.</text>
</comment>
<organism evidence="3 4">
    <name type="scientific">Ramlibacter agri</name>
    <dbReference type="NCBI Taxonomy" id="2728837"/>
    <lineage>
        <taxon>Bacteria</taxon>
        <taxon>Pseudomonadati</taxon>
        <taxon>Pseudomonadota</taxon>
        <taxon>Betaproteobacteria</taxon>
        <taxon>Burkholderiales</taxon>
        <taxon>Comamonadaceae</taxon>
        <taxon>Ramlibacter</taxon>
    </lineage>
</organism>
<dbReference type="Gene3D" id="3.40.190.150">
    <property type="entry name" value="Bordetella uptake gene, domain 1"/>
    <property type="match status" value="1"/>
</dbReference>
<evidence type="ECO:0000313" key="3">
    <source>
        <dbReference type="EMBL" id="NML44822.1"/>
    </source>
</evidence>
<gene>
    <name evidence="3" type="ORF">HHL11_13780</name>
</gene>
<dbReference type="Gene3D" id="3.40.190.10">
    <property type="entry name" value="Periplasmic binding protein-like II"/>
    <property type="match status" value="1"/>
</dbReference>
<dbReference type="Proteomes" id="UP000541185">
    <property type="component" value="Unassembled WGS sequence"/>
</dbReference>
<dbReference type="EMBL" id="JABBFX010000001">
    <property type="protein sequence ID" value="NML44822.1"/>
    <property type="molecule type" value="Genomic_DNA"/>
</dbReference>
<dbReference type="PANTHER" id="PTHR42928">
    <property type="entry name" value="TRICARBOXYLATE-BINDING PROTEIN"/>
    <property type="match status" value="1"/>
</dbReference>
<reference evidence="3 4" key="1">
    <citation type="submission" date="2020-04" db="EMBL/GenBank/DDBJ databases">
        <title>Ramlibacter sp. G-1-2-2 isolated from soil.</title>
        <authorList>
            <person name="Dahal R.H."/>
        </authorList>
    </citation>
    <scope>NUCLEOTIDE SEQUENCE [LARGE SCALE GENOMIC DNA]</scope>
    <source>
        <strain evidence="3 4">G-1-2-2</strain>
    </source>
</reference>
<protein>
    <submittedName>
        <fullName evidence="3">Tripartite tricarboxylate transporter substrate binding protein</fullName>
    </submittedName>
</protein>
<dbReference type="PIRSF" id="PIRSF017082">
    <property type="entry name" value="YflP"/>
    <property type="match status" value="1"/>
</dbReference>
<dbReference type="RefSeq" id="WP_169418925.1">
    <property type="nucleotide sequence ID" value="NZ_JABBFX010000001.1"/>
</dbReference>
<keyword evidence="4" id="KW-1185">Reference proteome</keyword>
<evidence type="ECO:0000256" key="1">
    <source>
        <dbReference type="ARBA" id="ARBA00006987"/>
    </source>
</evidence>
<keyword evidence="2" id="KW-0732">Signal</keyword>
<accession>A0A848H4V2</accession>
<dbReference type="InterPro" id="IPR005064">
    <property type="entry name" value="BUG"/>
</dbReference>
<dbReference type="CDD" id="cd07012">
    <property type="entry name" value="PBP2_Bug_TTT"/>
    <property type="match status" value="1"/>
</dbReference>
<dbReference type="SUPFAM" id="SSF53850">
    <property type="entry name" value="Periplasmic binding protein-like II"/>
    <property type="match status" value="1"/>
</dbReference>
<dbReference type="PANTHER" id="PTHR42928:SF5">
    <property type="entry name" value="BLR1237 PROTEIN"/>
    <property type="match status" value="1"/>
</dbReference>
<feature type="chain" id="PRO_5032762154" evidence="2">
    <location>
        <begin position="29"/>
        <end position="328"/>
    </location>
</feature>
<evidence type="ECO:0000313" key="4">
    <source>
        <dbReference type="Proteomes" id="UP000541185"/>
    </source>
</evidence>
<evidence type="ECO:0000256" key="2">
    <source>
        <dbReference type="SAM" id="SignalP"/>
    </source>
</evidence>
<sequence>MSFHDSLLSRRTVLQALTASAFAPQAFAQAGFPARTVELIVPYPPGGSTDVVARMLAAKMPALLGQTMIVDNRAGGNGNIGTAFVARSPADGHRLLMATSALVTINPHIHKNPGFEPFKDFAPVSLICNGALVVAVGAQSPVKSLRDLIALAKKEPKGVFYATPSSGTPQHLMGELLNQAAGISMTPVHYKGVAPAITDLIGGQVQVLFSTYAAIKPQVDSGKMRVIAVAEARRLPEAPQVPTIAETFPGFEMTTWFGIFAPAGTPAPVIAKLEKSFAAAVATKEAQDLLQSLALPPVGGSAAQLAQVLRRDYDKLGKVIREKNITAD</sequence>
<dbReference type="AlphaFoldDB" id="A0A848H4V2"/>
<feature type="signal peptide" evidence="2">
    <location>
        <begin position="1"/>
        <end position="28"/>
    </location>
</feature>